<dbReference type="Gene3D" id="3.40.50.1000">
    <property type="entry name" value="HAD superfamily/HAD-like"/>
    <property type="match status" value="1"/>
</dbReference>
<accession>D8M5K7</accession>
<dbReference type="SFLD" id="SFLDF00027">
    <property type="entry name" value="p-type_atpase"/>
    <property type="match status" value="1"/>
</dbReference>
<evidence type="ECO:0000256" key="17">
    <source>
        <dbReference type="SAM" id="Coils"/>
    </source>
</evidence>
<feature type="transmembrane region" description="Helical" evidence="16">
    <location>
        <begin position="77"/>
        <end position="94"/>
    </location>
</feature>
<dbReference type="AlphaFoldDB" id="D8M5K7"/>
<evidence type="ECO:0000256" key="2">
    <source>
        <dbReference type="ARBA" id="ARBA00004308"/>
    </source>
</evidence>
<dbReference type="GO" id="GO:0016887">
    <property type="term" value="F:ATP hydrolysis activity"/>
    <property type="evidence" value="ECO:0007669"/>
    <property type="project" value="InterPro"/>
</dbReference>
<dbReference type="InterPro" id="IPR023298">
    <property type="entry name" value="ATPase_P-typ_TM_dom_sf"/>
</dbReference>
<feature type="domain" description="P-type ATPase N-terminal" evidence="19">
    <location>
        <begin position="41"/>
        <end position="105"/>
    </location>
</feature>
<organism evidence="21">
    <name type="scientific">Blastocystis hominis</name>
    <dbReference type="NCBI Taxonomy" id="12968"/>
    <lineage>
        <taxon>Eukaryota</taxon>
        <taxon>Sar</taxon>
        <taxon>Stramenopiles</taxon>
        <taxon>Bigyra</taxon>
        <taxon>Opalozoa</taxon>
        <taxon>Opalinata</taxon>
        <taxon>Blastocystidae</taxon>
        <taxon>Blastocystis</taxon>
    </lineage>
</organism>
<dbReference type="GO" id="GO:0045332">
    <property type="term" value="P:phospholipid translocation"/>
    <property type="evidence" value="ECO:0007669"/>
    <property type="project" value="TreeGrafter"/>
</dbReference>
<dbReference type="GO" id="GO:0005524">
    <property type="term" value="F:ATP binding"/>
    <property type="evidence" value="ECO:0007669"/>
    <property type="project" value="UniProtKB-UniRule"/>
</dbReference>
<evidence type="ECO:0000256" key="1">
    <source>
        <dbReference type="ARBA" id="ARBA00004141"/>
    </source>
</evidence>
<dbReference type="OMA" id="DAQITEY"/>
<comment type="caution">
    <text evidence="16">Lacks conserved residue(s) required for the propagation of feature annotation.</text>
</comment>
<dbReference type="GO" id="GO:0005886">
    <property type="term" value="C:plasma membrane"/>
    <property type="evidence" value="ECO:0007669"/>
    <property type="project" value="TreeGrafter"/>
</dbReference>
<dbReference type="InterPro" id="IPR044492">
    <property type="entry name" value="P_typ_ATPase_HD_dom"/>
</dbReference>
<dbReference type="InterPro" id="IPR023214">
    <property type="entry name" value="HAD_sf"/>
</dbReference>
<keyword evidence="22" id="KW-1185">Reference proteome</keyword>
<dbReference type="InterPro" id="IPR001757">
    <property type="entry name" value="P_typ_ATPase"/>
</dbReference>
<feature type="binding site" evidence="14">
    <location>
        <position position="502"/>
    </location>
    <ligand>
        <name>ATP</name>
        <dbReference type="ChEBI" id="CHEBI:30616"/>
    </ligand>
</feature>
<feature type="binding site" evidence="15">
    <location>
        <position position="837"/>
    </location>
    <ligand>
        <name>Mg(2+)</name>
        <dbReference type="ChEBI" id="CHEBI:18420"/>
    </ligand>
</feature>
<dbReference type="GO" id="GO:0000287">
    <property type="term" value="F:magnesium ion binding"/>
    <property type="evidence" value="ECO:0007669"/>
    <property type="project" value="UniProtKB-UniRule"/>
</dbReference>
<feature type="binding site" evidence="14">
    <location>
        <position position="611"/>
    </location>
    <ligand>
        <name>ATP</name>
        <dbReference type="ChEBI" id="CHEBI:30616"/>
    </ligand>
</feature>
<evidence type="ECO:0000256" key="5">
    <source>
        <dbReference type="ARBA" id="ARBA00022723"/>
    </source>
</evidence>
<keyword evidence="9 16" id="KW-1278">Translocase</keyword>
<feature type="binding site" evidence="14">
    <location>
        <position position="553"/>
    </location>
    <ligand>
        <name>ATP</name>
        <dbReference type="ChEBI" id="CHEBI:30616"/>
    </ligand>
</feature>
<feature type="binding site" evidence="14">
    <location>
        <position position="692"/>
    </location>
    <ligand>
        <name>ATP</name>
        <dbReference type="ChEBI" id="CHEBI:30616"/>
    </ligand>
</feature>
<evidence type="ECO:0000256" key="10">
    <source>
        <dbReference type="ARBA" id="ARBA00022989"/>
    </source>
</evidence>
<dbReference type="InterPro" id="IPR006539">
    <property type="entry name" value="P-type_ATPase_IV"/>
</dbReference>
<protein>
    <recommendedName>
        <fullName evidence="16">Phospholipid-transporting ATPase</fullName>
        <ecNumber evidence="16">7.6.2.1</ecNumber>
    </recommendedName>
</protein>
<dbReference type="EMBL" id="FN668661">
    <property type="protein sequence ID" value="CBK23346.2"/>
    <property type="molecule type" value="Genomic_DNA"/>
</dbReference>
<dbReference type="InParanoid" id="D8M5K7"/>
<name>D8M5K7_BLAHO</name>
<evidence type="ECO:0000256" key="9">
    <source>
        <dbReference type="ARBA" id="ARBA00022967"/>
    </source>
</evidence>
<keyword evidence="10 16" id="KW-1133">Transmembrane helix</keyword>
<feature type="domain" description="P-type ATPase C-terminal" evidence="20">
    <location>
        <begin position="863"/>
        <end position="910"/>
    </location>
</feature>
<reference evidence="21" key="1">
    <citation type="submission" date="2010-02" db="EMBL/GenBank/DDBJ databases">
        <title>Sequencing and annotation of the Blastocystis hominis genome.</title>
        <authorList>
            <person name="Wincker P."/>
        </authorList>
    </citation>
    <scope>NUCLEOTIDE SEQUENCE</scope>
    <source>
        <strain evidence="21">Singapore isolate B</strain>
    </source>
</reference>
<dbReference type="InterPro" id="IPR008250">
    <property type="entry name" value="ATPase_P-typ_transduc_dom_A_sf"/>
</dbReference>
<feature type="binding site" evidence="14">
    <location>
        <position position="812"/>
    </location>
    <ligand>
        <name>ATP</name>
        <dbReference type="ChEBI" id="CHEBI:30616"/>
    </ligand>
</feature>
<proteinExistence type="inferred from homology"/>
<dbReference type="InterPro" id="IPR023299">
    <property type="entry name" value="ATPase_P-typ_cyto_dom_N"/>
</dbReference>
<dbReference type="NCBIfam" id="TIGR01652">
    <property type="entry name" value="ATPase-Plipid"/>
    <property type="match status" value="1"/>
</dbReference>
<keyword evidence="4 16" id="KW-0812">Transmembrane</keyword>
<dbReference type="Pfam" id="PF00122">
    <property type="entry name" value="E1-E2_ATPase"/>
    <property type="match status" value="1"/>
</dbReference>
<evidence type="ECO:0000256" key="12">
    <source>
        <dbReference type="ARBA" id="ARBA00034036"/>
    </source>
</evidence>
<feature type="binding site" evidence="14">
    <location>
        <position position="691"/>
    </location>
    <ligand>
        <name>ATP</name>
        <dbReference type="ChEBI" id="CHEBI:30616"/>
    </ligand>
</feature>
<dbReference type="NCBIfam" id="TIGR01494">
    <property type="entry name" value="ATPase_P-type"/>
    <property type="match status" value="1"/>
</dbReference>
<evidence type="ECO:0000256" key="15">
    <source>
        <dbReference type="PIRSR" id="PIRSR606539-3"/>
    </source>
</evidence>
<keyword evidence="6 14" id="KW-0547">Nucleotide-binding</keyword>
<evidence type="ECO:0000313" key="22">
    <source>
        <dbReference type="Proteomes" id="UP000008312"/>
    </source>
</evidence>
<dbReference type="SUPFAM" id="SSF81653">
    <property type="entry name" value="Calcium ATPase, transduction domain A"/>
    <property type="match status" value="1"/>
</dbReference>
<dbReference type="SFLD" id="SFLDG00002">
    <property type="entry name" value="C1.7:_P-type_atpase_like"/>
    <property type="match status" value="1"/>
</dbReference>
<dbReference type="SFLD" id="SFLDS00003">
    <property type="entry name" value="Haloacid_Dehalogenase"/>
    <property type="match status" value="1"/>
</dbReference>
<dbReference type="InterPro" id="IPR032631">
    <property type="entry name" value="P-type_ATPase_N"/>
</dbReference>
<feature type="transmembrane region" description="Helical" evidence="16">
    <location>
        <begin position="345"/>
        <end position="368"/>
    </location>
</feature>
<evidence type="ECO:0000259" key="20">
    <source>
        <dbReference type="Pfam" id="PF16212"/>
    </source>
</evidence>
<feature type="domain" description="P-type ATPase A" evidence="18">
    <location>
        <begin position="142"/>
        <end position="269"/>
    </location>
</feature>
<dbReference type="SUPFAM" id="SSF56784">
    <property type="entry name" value="HAD-like"/>
    <property type="match status" value="1"/>
</dbReference>
<evidence type="ECO:0000256" key="16">
    <source>
        <dbReference type="RuleBase" id="RU362033"/>
    </source>
</evidence>
<comment type="catalytic activity">
    <reaction evidence="12 16">
        <text>ATP + H2O + phospholipidSide 1 = ADP + phosphate + phospholipidSide 2.</text>
        <dbReference type="EC" id="7.6.2.1"/>
    </reaction>
</comment>
<comment type="similarity">
    <text evidence="3 16">Belongs to the cation transport ATPase (P-type) (TC 3.A.3) family. Type IV subfamily.</text>
</comment>
<feature type="binding site" evidence="14">
    <location>
        <position position="693"/>
    </location>
    <ligand>
        <name>ATP</name>
        <dbReference type="ChEBI" id="CHEBI:30616"/>
    </ligand>
</feature>
<feature type="binding site" evidence="14">
    <location>
        <position position="841"/>
    </location>
    <ligand>
        <name>ATP</name>
        <dbReference type="ChEBI" id="CHEBI:30616"/>
    </ligand>
</feature>
<dbReference type="Gene3D" id="2.70.150.10">
    <property type="entry name" value="Calcium-transporting ATPase, cytoplasmic transduction domain A"/>
    <property type="match status" value="1"/>
</dbReference>
<dbReference type="InterPro" id="IPR018303">
    <property type="entry name" value="ATPase_P-typ_P_site"/>
</dbReference>
<dbReference type="Proteomes" id="UP000008312">
    <property type="component" value="Unassembled WGS sequence"/>
</dbReference>
<feature type="active site" description="4-aspartylphosphate intermediate" evidence="13">
    <location>
        <position position="413"/>
    </location>
</feature>
<dbReference type="InterPro" id="IPR059000">
    <property type="entry name" value="ATPase_P-type_domA"/>
</dbReference>
<dbReference type="SUPFAM" id="SSF81665">
    <property type="entry name" value="Calcium ATPase, transmembrane domain M"/>
    <property type="match status" value="1"/>
</dbReference>
<feature type="binding site" evidence="14">
    <location>
        <position position="413"/>
    </location>
    <ligand>
        <name>ATP</name>
        <dbReference type="ChEBI" id="CHEBI:30616"/>
    </ligand>
</feature>
<feature type="binding site" evidence="14">
    <location>
        <position position="577"/>
    </location>
    <ligand>
        <name>ATP</name>
        <dbReference type="ChEBI" id="CHEBI:30616"/>
    </ligand>
</feature>
<dbReference type="GeneID" id="24920343"/>
<feature type="binding site" evidence="15">
    <location>
        <position position="841"/>
    </location>
    <ligand>
        <name>Mg(2+)</name>
        <dbReference type="ChEBI" id="CHEBI:18420"/>
    </ligand>
</feature>
<keyword evidence="17" id="KW-0175">Coiled coil</keyword>
<dbReference type="GO" id="GO:0140326">
    <property type="term" value="F:ATPase-coupled intramembrane lipid transporter activity"/>
    <property type="evidence" value="ECO:0007669"/>
    <property type="project" value="UniProtKB-EC"/>
</dbReference>
<sequence length="985" mass="111473">MARSYINIHESRRTFENHLHSQRKKQQSDEARLQAYMLLNVFLNRRDQNKDRFPRNVFITSKYTPWNFLFINLFEQFSRVANFVFLLVTLVQLIPGVSPFNIWSTLLPLIFILLVTAIKEAWEDYLRHKADKITNNVMYKRILPDGSMQQIPSCEIVPGDVIVLEDQEAIPADILVLACSDSDGTCYVDTSSLDGETNLKEKQAVSLTKKVDSPSALGQINGTLTCQIPTKELSVFQGIFAVKPEGGGNDLEESVDSKNLLLRGSILKNSNWVAGMVVYTGRLTKLSLNMNISKFKFSGIETSLNSFVPKVLFLQLALTLVCRARSFGHRFAAAARESIRPLYDWLFDFFTFFILFSYFVPMSLYVVFEFSRTLQAFFMENDLDMYVENEGGMHVSTSSLNEELGNVEFILSDKTGTMTKNNMQCFGFSMGGIEFIDSDFPTPLPEGVSVESLLRKRNQGNELSNLEREYVLNFLRAIFLCNSIKPVEQDGRTVLRAESADEEALLSGGMKLGWELLLRTKDTVIIREGYPSSPDESAQDGVHKFELLEELPFTSSRQRMTILVRDTWNNKICLYSKGADSKMLSLSCDEEEMVKYGVGEMAESLYKQGYRLLLVGGKYVLESELEEWEHELDKAKKSMKHREENIEKAFVYIERDLSILGATAVEDELQDCIREDIQLLREAGITVAMATGDKKETAMIIARNCGLLTDSMQLFDLTGSKEHVALQLDAALEHSHYKQHLRIQEYNAKNQKWSQRLLQLCSTRRSNASPRLDPYAPFALILDGISVDQLIRSQQAPFIYAMRKATTVICSRMSPKQKSRVILLMKKEGLCCLAIGDGANDVSMIRESSVGVGVKGKEGNAAVNNADYIIRKFHHLIKLLFVHGRNNYRGNSYSVYLAFYENITFNIPLVASGSVSHALVLHQLVHDVFGTDDLFFLPALHALLLHLSHVRLLRILLPGPHQANAALSSRDLRAQCPYPRFHVST</sequence>
<evidence type="ECO:0000256" key="14">
    <source>
        <dbReference type="PIRSR" id="PIRSR606539-2"/>
    </source>
</evidence>
<dbReference type="Pfam" id="PF16209">
    <property type="entry name" value="PhoLip_ATPase_N"/>
    <property type="match status" value="1"/>
</dbReference>
<evidence type="ECO:0000256" key="3">
    <source>
        <dbReference type="ARBA" id="ARBA00008109"/>
    </source>
</evidence>
<feature type="binding site" evidence="15">
    <location>
        <position position="413"/>
    </location>
    <ligand>
        <name>Mg(2+)</name>
        <dbReference type="ChEBI" id="CHEBI:18420"/>
    </ligand>
</feature>
<gene>
    <name evidence="21" type="ORF">GSBLH_T00003235001</name>
</gene>
<dbReference type="Pfam" id="PF13246">
    <property type="entry name" value="Cation_ATPase"/>
    <property type="match status" value="1"/>
</dbReference>
<dbReference type="InterPro" id="IPR032630">
    <property type="entry name" value="P_typ_ATPase_c"/>
</dbReference>
<feature type="binding site" evidence="15">
    <location>
        <position position="415"/>
    </location>
    <ligand>
        <name>Mg(2+)</name>
        <dbReference type="ChEBI" id="CHEBI:18420"/>
    </ligand>
</feature>
<evidence type="ECO:0000256" key="7">
    <source>
        <dbReference type="ARBA" id="ARBA00022840"/>
    </source>
</evidence>
<feature type="binding site" evidence="14">
    <location>
        <position position="840"/>
    </location>
    <ligand>
        <name>ATP</name>
        <dbReference type="ChEBI" id="CHEBI:30616"/>
    </ligand>
</feature>
<evidence type="ECO:0000256" key="6">
    <source>
        <dbReference type="ARBA" id="ARBA00022741"/>
    </source>
</evidence>
<dbReference type="OrthoDB" id="377733at2759"/>
<feature type="transmembrane region" description="Helical" evidence="16">
    <location>
        <begin position="100"/>
        <end position="118"/>
    </location>
</feature>
<feature type="coiled-coil region" evidence="17">
    <location>
        <begin position="618"/>
        <end position="645"/>
    </location>
</feature>
<evidence type="ECO:0000256" key="13">
    <source>
        <dbReference type="PIRSR" id="PIRSR606539-1"/>
    </source>
</evidence>
<evidence type="ECO:0000256" key="8">
    <source>
        <dbReference type="ARBA" id="ARBA00022842"/>
    </source>
</evidence>
<comment type="cofactor">
    <cofactor evidence="15">
        <name>Mg(2+)</name>
        <dbReference type="ChEBI" id="CHEBI:18420"/>
    </cofactor>
</comment>
<dbReference type="PRINTS" id="PR00119">
    <property type="entry name" value="CATATPASE"/>
</dbReference>
<evidence type="ECO:0000259" key="18">
    <source>
        <dbReference type="Pfam" id="PF00122"/>
    </source>
</evidence>
<keyword evidence="7 14" id="KW-0067">ATP-binding</keyword>
<evidence type="ECO:0000259" key="19">
    <source>
        <dbReference type="Pfam" id="PF16209"/>
    </source>
</evidence>
<feature type="binding site" evidence="14">
    <location>
        <position position="818"/>
    </location>
    <ligand>
        <name>ATP</name>
        <dbReference type="ChEBI" id="CHEBI:30616"/>
    </ligand>
</feature>
<feature type="binding site" evidence="14">
    <location>
        <position position="415"/>
    </location>
    <ligand>
        <name>ATP</name>
        <dbReference type="ChEBI" id="CHEBI:30616"/>
    </ligand>
</feature>
<evidence type="ECO:0000313" key="21">
    <source>
        <dbReference type="EMBL" id="CBK23346.2"/>
    </source>
</evidence>
<dbReference type="Pfam" id="PF16212">
    <property type="entry name" value="PhoLip_ATPase_C"/>
    <property type="match status" value="1"/>
</dbReference>
<keyword evidence="8 15" id="KW-0460">Magnesium</keyword>
<evidence type="ECO:0000256" key="11">
    <source>
        <dbReference type="ARBA" id="ARBA00023136"/>
    </source>
</evidence>
<feature type="binding site" evidence="14">
    <location>
        <position position="414"/>
    </location>
    <ligand>
        <name>ATP</name>
        <dbReference type="ChEBI" id="CHEBI:30616"/>
    </ligand>
</feature>
<keyword evidence="5 15" id="KW-0479">Metal-binding</keyword>
<dbReference type="PROSITE" id="PS00154">
    <property type="entry name" value="ATPASE_E1_E2"/>
    <property type="match status" value="1"/>
</dbReference>
<dbReference type="SUPFAM" id="SSF81660">
    <property type="entry name" value="Metal cation-transporting ATPase, ATP-binding domain N"/>
    <property type="match status" value="1"/>
</dbReference>
<dbReference type="Gene3D" id="3.40.1110.10">
    <property type="entry name" value="Calcium-transporting ATPase, cytoplasmic domain N"/>
    <property type="match status" value="1"/>
</dbReference>
<comment type="subcellular location">
    <subcellularLocation>
        <location evidence="2">Endomembrane system</location>
    </subcellularLocation>
    <subcellularLocation>
        <location evidence="1 16">Membrane</location>
        <topology evidence="1 16">Multi-pass membrane protein</topology>
    </subcellularLocation>
</comment>
<evidence type="ECO:0000256" key="4">
    <source>
        <dbReference type="ARBA" id="ARBA00022692"/>
    </source>
</evidence>
<keyword evidence="11 16" id="KW-0472">Membrane</keyword>
<dbReference type="PANTHER" id="PTHR24092">
    <property type="entry name" value="PROBABLE PHOSPHOLIPID-TRANSPORTING ATPASE"/>
    <property type="match status" value="1"/>
</dbReference>
<dbReference type="InterPro" id="IPR036412">
    <property type="entry name" value="HAD-like_sf"/>
</dbReference>
<dbReference type="RefSeq" id="XP_012897394.1">
    <property type="nucleotide sequence ID" value="XM_013041940.1"/>
</dbReference>
<dbReference type="EC" id="7.6.2.1" evidence="16"/>